<gene>
    <name evidence="2" type="ORF">GIY23_21405</name>
</gene>
<dbReference type="KEGG" id="sace:GIY23_21405"/>
<evidence type="ECO:0000313" key="3">
    <source>
        <dbReference type="Proteomes" id="UP000371041"/>
    </source>
</evidence>
<keyword evidence="1" id="KW-1133">Transmembrane helix</keyword>
<evidence type="ECO:0000256" key="1">
    <source>
        <dbReference type="SAM" id="Phobius"/>
    </source>
</evidence>
<organism evidence="2 3">
    <name type="scientific">Allosaccharopolyspora coralli</name>
    <dbReference type="NCBI Taxonomy" id="2665642"/>
    <lineage>
        <taxon>Bacteria</taxon>
        <taxon>Bacillati</taxon>
        <taxon>Actinomycetota</taxon>
        <taxon>Actinomycetes</taxon>
        <taxon>Pseudonocardiales</taxon>
        <taxon>Pseudonocardiaceae</taxon>
        <taxon>Allosaccharopolyspora</taxon>
    </lineage>
</organism>
<dbReference type="RefSeq" id="WP_154078299.1">
    <property type="nucleotide sequence ID" value="NZ_CP045929.1"/>
</dbReference>
<dbReference type="AlphaFoldDB" id="A0A5Q3QAP3"/>
<feature type="transmembrane region" description="Helical" evidence="1">
    <location>
        <begin position="131"/>
        <end position="159"/>
    </location>
</feature>
<feature type="transmembrane region" description="Helical" evidence="1">
    <location>
        <begin position="39"/>
        <end position="59"/>
    </location>
</feature>
<dbReference type="InterPro" id="IPR009577">
    <property type="entry name" value="Sm_multidrug_ex"/>
</dbReference>
<feature type="transmembrane region" description="Helical" evidence="1">
    <location>
        <begin position="99"/>
        <end position="125"/>
    </location>
</feature>
<dbReference type="EMBL" id="CP045929">
    <property type="protein sequence ID" value="QGK71731.1"/>
    <property type="molecule type" value="Genomic_DNA"/>
</dbReference>
<reference evidence="3" key="1">
    <citation type="submission" date="2019-11" db="EMBL/GenBank/DDBJ databases">
        <title>The complete genome sequence of Saccharopolyspora sp. E2A.</title>
        <authorList>
            <person name="Zhang G."/>
        </authorList>
    </citation>
    <scope>NUCLEOTIDE SEQUENCE [LARGE SCALE GENOMIC DNA]</scope>
    <source>
        <strain evidence="3">E2A</strain>
    </source>
</reference>
<evidence type="ECO:0000313" key="2">
    <source>
        <dbReference type="EMBL" id="QGK71731.1"/>
    </source>
</evidence>
<sequence length="161" mass="16510">MTYGTLALLLGVFLGGAAPWLEAIVVIPGGILAGGPAVPVIAAGIVGNLATVAAAAWFGERIQAWWINRRSTRGGDDPARTDDRKARRRERVERIMRRWGLPALAALGPVGLGTQLSAVIAVSLGTTARAAFAWIGASTVIWSVLAGVLAATGMSIAGVGT</sequence>
<name>A0A5Q3QAP3_9PSEU</name>
<protein>
    <recommendedName>
        <fullName evidence="4">Small multi-drug export protein</fullName>
    </recommendedName>
</protein>
<evidence type="ECO:0008006" key="4">
    <source>
        <dbReference type="Google" id="ProtNLM"/>
    </source>
</evidence>
<dbReference type="Pfam" id="PF06695">
    <property type="entry name" value="Sm_multidrug_ex"/>
    <property type="match status" value="1"/>
</dbReference>
<accession>A0A5Q3QAP3</accession>
<dbReference type="Proteomes" id="UP000371041">
    <property type="component" value="Chromosome"/>
</dbReference>
<keyword evidence="3" id="KW-1185">Reference proteome</keyword>
<keyword evidence="1" id="KW-0812">Transmembrane</keyword>
<proteinExistence type="predicted"/>
<keyword evidence="1" id="KW-0472">Membrane</keyword>